<dbReference type="Proteomes" id="UP000315349">
    <property type="component" value="Chromosome"/>
</dbReference>
<evidence type="ECO:0000313" key="2">
    <source>
        <dbReference type="Proteomes" id="UP000315349"/>
    </source>
</evidence>
<accession>A0A518GSF2</accession>
<gene>
    <name evidence="1" type="ORF">Spb1_34460</name>
</gene>
<name>A0A518GSF2_9PLAN</name>
<evidence type="ECO:0000313" key="1">
    <source>
        <dbReference type="EMBL" id="QDV31501.1"/>
    </source>
</evidence>
<keyword evidence="2" id="KW-1185">Reference proteome</keyword>
<organism evidence="1 2">
    <name type="scientific">Planctopirus ephydatiae</name>
    <dbReference type="NCBI Taxonomy" id="2528019"/>
    <lineage>
        <taxon>Bacteria</taxon>
        <taxon>Pseudomonadati</taxon>
        <taxon>Planctomycetota</taxon>
        <taxon>Planctomycetia</taxon>
        <taxon>Planctomycetales</taxon>
        <taxon>Planctomycetaceae</taxon>
        <taxon>Planctopirus</taxon>
    </lineage>
</organism>
<dbReference type="KEGG" id="peh:Spb1_34460"/>
<dbReference type="EMBL" id="CP036299">
    <property type="protein sequence ID" value="QDV31501.1"/>
    <property type="molecule type" value="Genomic_DNA"/>
</dbReference>
<proteinExistence type="predicted"/>
<dbReference type="AlphaFoldDB" id="A0A518GSF2"/>
<protein>
    <submittedName>
        <fullName evidence="1">Uncharacterized protein</fullName>
    </submittedName>
</protein>
<reference evidence="1 2" key="1">
    <citation type="submission" date="2019-02" db="EMBL/GenBank/DDBJ databases">
        <title>Deep-cultivation of Planctomycetes and their phenomic and genomic characterization uncovers novel biology.</title>
        <authorList>
            <person name="Wiegand S."/>
            <person name="Jogler M."/>
            <person name="Boedeker C."/>
            <person name="Pinto D."/>
            <person name="Vollmers J."/>
            <person name="Rivas-Marin E."/>
            <person name="Kohn T."/>
            <person name="Peeters S.H."/>
            <person name="Heuer A."/>
            <person name="Rast P."/>
            <person name="Oberbeckmann S."/>
            <person name="Bunk B."/>
            <person name="Jeske O."/>
            <person name="Meyerdierks A."/>
            <person name="Storesund J.E."/>
            <person name="Kallscheuer N."/>
            <person name="Luecker S."/>
            <person name="Lage O.M."/>
            <person name="Pohl T."/>
            <person name="Merkel B.J."/>
            <person name="Hornburger P."/>
            <person name="Mueller R.-W."/>
            <person name="Bruemmer F."/>
            <person name="Labrenz M."/>
            <person name="Spormann A.M."/>
            <person name="Op den Camp H."/>
            <person name="Overmann J."/>
            <person name="Amann R."/>
            <person name="Jetten M.S.M."/>
            <person name="Mascher T."/>
            <person name="Medema M.H."/>
            <person name="Devos D.P."/>
            <person name="Kaster A.-K."/>
            <person name="Ovreas L."/>
            <person name="Rohde M."/>
            <person name="Galperin M.Y."/>
            <person name="Jogler C."/>
        </authorList>
    </citation>
    <scope>NUCLEOTIDE SEQUENCE [LARGE SCALE GENOMIC DNA]</scope>
    <source>
        <strain evidence="1 2">Spb1</strain>
    </source>
</reference>
<sequence length="57" mass="6523">MAHVQCLIPVTCTHRWLQALALNADWKSYFLLSDGFLSGHKTFCANMEMINDSTIDY</sequence>